<comment type="caution">
    <text evidence="1">The sequence shown here is derived from an EMBL/GenBank/DDBJ whole genome shotgun (WGS) entry which is preliminary data.</text>
</comment>
<organism evidence="1 2">
    <name type="scientific">Portunus trituberculatus</name>
    <name type="common">Swimming crab</name>
    <name type="synonym">Neptunus trituberculatus</name>
    <dbReference type="NCBI Taxonomy" id="210409"/>
    <lineage>
        <taxon>Eukaryota</taxon>
        <taxon>Metazoa</taxon>
        <taxon>Ecdysozoa</taxon>
        <taxon>Arthropoda</taxon>
        <taxon>Crustacea</taxon>
        <taxon>Multicrustacea</taxon>
        <taxon>Malacostraca</taxon>
        <taxon>Eumalacostraca</taxon>
        <taxon>Eucarida</taxon>
        <taxon>Decapoda</taxon>
        <taxon>Pleocyemata</taxon>
        <taxon>Brachyura</taxon>
        <taxon>Eubrachyura</taxon>
        <taxon>Portunoidea</taxon>
        <taxon>Portunidae</taxon>
        <taxon>Portuninae</taxon>
        <taxon>Portunus</taxon>
    </lineage>
</organism>
<accession>A0A5B7ISP7</accession>
<evidence type="ECO:0000313" key="1">
    <source>
        <dbReference type="EMBL" id="MPC88611.1"/>
    </source>
</evidence>
<name>A0A5B7ISP7_PORTR</name>
<gene>
    <name evidence="1" type="ORF">E2C01_083526</name>
</gene>
<dbReference type="AlphaFoldDB" id="A0A5B7ISP7"/>
<sequence length="115" mass="13082">MQSKALGERFLGDHRLRGSEIKCWVRGYCPSESFAPPCNVEEKDHGAWSIFLHSLRQTASQASAPQYTSLLLSVWSAIIVSLYRIDGHTTSPAILFIHFVVHLKRYRRQPLAKSQ</sequence>
<protein>
    <submittedName>
        <fullName evidence="1">Uncharacterized protein</fullName>
    </submittedName>
</protein>
<dbReference type="EMBL" id="VSRR010078312">
    <property type="protein sequence ID" value="MPC88611.1"/>
    <property type="molecule type" value="Genomic_DNA"/>
</dbReference>
<proteinExistence type="predicted"/>
<dbReference type="Proteomes" id="UP000324222">
    <property type="component" value="Unassembled WGS sequence"/>
</dbReference>
<keyword evidence="2" id="KW-1185">Reference proteome</keyword>
<reference evidence="1 2" key="1">
    <citation type="submission" date="2019-05" db="EMBL/GenBank/DDBJ databases">
        <title>Another draft genome of Portunus trituberculatus and its Hox gene families provides insights of decapod evolution.</title>
        <authorList>
            <person name="Jeong J.-H."/>
            <person name="Song I."/>
            <person name="Kim S."/>
            <person name="Choi T."/>
            <person name="Kim D."/>
            <person name="Ryu S."/>
            <person name="Kim W."/>
        </authorList>
    </citation>
    <scope>NUCLEOTIDE SEQUENCE [LARGE SCALE GENOMIC DNA]</scope>
    <source>
        <tissue evidence="1">Muscle</tissue>
    </source>
</reference>
<evidence type="ECO:0000313" key="2">
    <source>
        <dbReference type="Proteomes" id="UP000324222"/>
    </source>
</evidence>